<evidence type="ECO:0000256" key="5">
    <source>
        <dbReference type="SAM" id="Phobius"/>
    </source>
</evidence>
<evidence type="ECO:0000256" key="4">
    <source>
        <dbReference type="ARBA" id="ARBA00023136"/>
    </source>
</evidence>
<feature type="transmembrane region" description="Helical" evidence="5">
    <location>
        <begin position="82"/>
        <end position="103"/>
    </location>
</feature>
<protein>
    <submittedName>
        <fullName evidence="7">O-Antigen Polymerase family</fullName>
    </submittedName>
</protein>
<feature type="transmembrane region" description="Helical" evidence="5">
    <location>
        <begin position="58"/>
        <end position="76"/>
    </location>
</feature>
<feature type="transmembrane region" description="Helical" evidence="5">
    <location>
        <begin position="289"/>
        <end position="308"/>
    </location>
</feature>
<dbReference type="InterPro" id="IPR007016">
    <property type="entry name" value="O-antigen_ligase-rel_domated"/>
</dbReference>
<feature type="transmembrane region" description="Helical" evidence="5">
    <location>
        <begin position="124"/>
        <end position="143"/>
    </location>
</feature>
<proteinExistence type="predicted"/>
<dbReference type="EMBL" id="CP001275">
    <property type="protein sequence ID" value="ACM05244.1"/>
    <property type="molecule type" value="Genomic_DNA"/>
</dbReference>
<dbReference type="GO" id="GO:0016020">
    <property type="term" value="C:membrane"/>
    <property type="evidence" value="ECO:0007669"/>
    <property type="project" value="UniProtKB-SubCell"/>
</dbReference>
<dbReference type="InterPro" id="IPR051533">
    <property type="entry name" value="WaaL-like"/>
</dbReference>
<dbReference type="eggNOG" id="COG3307">
    <property type="taxonomic scope" value="Bacteria"/>
</dbReference>
<feature type="transmembrane region" description="Helical" evidence="5">
    <location>
        <begin position="20"/>
        <end position="46"/>
    </location>
</feature>
<dbReference type="Proteomes" id="UP000000447">
    <property type="component" value="Chromosome"/>
</dbReference>
<name>B9KZC5_THERP</name>
<keyword evidence="8" id="KW-1185">Reference proteome</keyword>
<organism evidence="7 8">
    <name type="scientific">Thermomicrobium roseum (strain ATCC 27502 / DSM 5159 / P-2)</name>
    <dbReference type="NCBI Taxonomy" id="309801"/>
    <lineage>
        <taxon>Bacteria</taxon>
        <taxon>Pseudomonadati</taxon>
        <taxon>Thermomicrobiota</taxon>
        <taxon>Thermomicrobia</taxon>
        <taxon>Thermomicrobiales</taxon>
        <taxon>Thermomicrobiaceae</taxon>
        <taxon>Thermomicrobium</taxon>
    </lineage>
</organism>
<sequence>MLPRDERGRRIDPYDSVLLAGAALVVTGLLLSQSLPALLAAGLLLFSQVLAVWQPLSVLFLMPVGLAFFPLGFSVGSARFSYLEATLLLGVSGSFLRSTLSMIGARDRTATLRTFLARLTRADFAGLALGLLLAGTVSLGSLANPDHVREALREWRWTIVEPVLWYSVALLALRSSQDARRLVTLWVLSAAGMAVASVVLWFAGGGLAVEGVRRLAGFYPHPNAAALALERPAVVALVLAAAARAPWWFWSTAAAPLLVAVILTFSRGALLGLWGGLLVGLWQLGKRRLAGAFLLTGCLLAFVLVLLFPARLQAELWAGGDALRLAIWRSSLAMIQDYPLTGVGLDQYLYQYVPRYVEPRAWSERFTSHPHNLILDFWLRLGIAGLLLLGSALWLVVQHVRSSSRDPWSVALVAGLTAGAIHGSLDRGYFSPDLAASFWLAAAILDLPRLGDQRGS</sequence>
<evidence type="ECO:0000256" key="2">
    <source>
        <dbReference type="ARBA" id="ARBA00022692"/>
    </source>
</evidence>
<keyword evidence="4 5" id="KW-0472">Membrane</keyword>
<dbReference type="HOGENOM" id="CLU_561094_0_0_0"/>
<dbReference type="PANTHER" id="PTHR37422:SF13">
    <property type="entry name" value="LIPOPOLYSACCHARIDE BIOSYNTHESIS PROTEIN PA4999-RELATED"/>
    <property type="match status" value="1"/>
</dbReference>
<feature type="transmembrane region" description="Helical" evidence="5">
    <location>
        <begin position="155"/>
        <end position="173"/>
    </location>
</feature>
<evidence type="ECO:0000313" key="8">
    <source>
        <dbReference type="Proteomes" id="UP000000447"/>
    </source>
</evidence>
<feature type="transmembrane region" description="Helical" evidence="5">
    <location>
        <begin position="377"/>
        <end position="396"/>
    </location>
</feature>
<gene>
    <name evidence="7" type="ordered locus">trd_0839</name>
</gene>
<evidence type="ECO:0000256" key="1">
    <source>
        <dbReference type="ARBA" id="ARBA00004141"/>
    </source>
</evidence>
<dbReference type="KEGG" id="tro:trd_0839"/>
<feature type="domain" description="O-antigen ligase-related" evidence="6">
    <location>
        <begin position="254"/>
        <end position="389"/>
    </location>
</feature>
<feature type="transmembrane region" description="Helical" evidence="5">
    <location>
        <begin position="185"/>
        <end position="204"/>
    </location>
</feature>
<keyword evidence="2 5" id="KW-0812">Transmembrane</keyword>
<keyword evidence="3 5" id="KW-1133">Transmembrane helix</keyword>
<feature type="transmembrane region" description="Helical" evidence="5">
    <location>
        <begin position="257"/>
        <end position="282"/>
    </location>
</feature>
<evidence type="ECO:0000256" key="3">
    <source>
        <dbReference type="ARBA" id="ARBA00022989"/>
    </source>
</evidence>
<evidence type="ECO:0000313" key="7">
    <source>
        <dbReference type="EMBL" id="ACM05244.1"/>
    </source>
</evidence>
<evidence type="ECO:0000259" key="6">
    <source>
        <dbReference type="Pfam" id="PF04932"/>
    </source>
</evidence>
<comment type="subcellular location">
    <subcellularLocation>
        <location evidence="1">Membrane</location>
        <topology evidence="1">Multi-pass membrane protein</topology>
    </subcellularLocation>
</comment>
<dbReference type="STRING" id="309801.trd_0839"/>
<dbReference type="Pfam" id="PF04932">
    <property type="entry name" value="Wzy_C"/>
    <property type="match status" value="1"/>
</dbReference>
<dbReference type="PANTHER" id="PTHR37422">
    <property type="entry name" value="TEICHURONIC ACID BIOSYNTHESIS PROTEIN TUAE"/>
    <property type="match status" value="1"/>
</dbReference>
<accession>B9KZC5</accession>
<dbReference type="OrthoDB" id="163616at2"/>
<reference evidence="7 8" key="1">
    <citation type="journal article" date="2009" name="PLoS ONE">
        <title>Complete genome sequence of the aerobic CO-oxidizing thermophile Thermomicrobium roseum.</title>
        <authorList>
            <person name="Wu D."/>
            <person name="Raymond J."/>
            <person name="Wu M."/>
            <person name="Chatterji S."/>
            <person name="Ren Q."/>
            <person name="Graham J.E."/>
            <person name="Bryant D.A."/>
            <person name="Robb F."/>
            <person name="Colman A."/>
            <person name="Tallon L.J."/>
            <person name="Badger J.H."/>
            <person name="Madupu R."/>
            <person name="Ward N.L."/>
            <person name="Eisen J.A."/>
        </authorList>
    </citation>
    <scope>NUCLEOTIDE SEQUENCE [LARGE SCALE GENOMIC DNA]</scope>
    <source>
        <strain evidence="8">ATCC 27502 / DSM 5159 / P-2</strain>
    </source>
</reference>
<dbReference type="AlphaFoldDB" id="B9KZC5"/>
<dbReference type="RefSeq" id="WP_012642224.1">
    <property type="nucleotide sequence ID" value="NC_011959.1"/>
</dbReference>